<evidence type="ECO:0000256" key="6">
    <source>
        <dbReference type="ARBA" id="ARBA00022825"/>
    </source>
</evidence>
<evidence type="ECO:0000256" key="2">
    <source>
        <dbReference type="ARBA" id="ARBA00022670"/>
    </source>
</evidence>
<dbReference type="Gene3D" id="2.40.10.120">
    <property type="match status" value="1"/>
</dbReference>
<evidence type="ECO:0000256" key="8">
    <source>
        <dbReference type="PIRSR" id="PIRSR611782-2"/>
    </source>
</evidence>
<reference evidence="11" key="2">
    <citation type="journal article" date="2016" name="Int. J. Syst. Evol. Microbiol.">
        <title>Caldimicrobium thiodismutans sp. nov., a sulfur-disproportionating bacterium isolated from a hot spring.</title>
        <authorList>
            <person name="Kojima H."/>
            <person name="Umezawa K."/>
            <person name="Fukui M."/>
        </authorList>
    </citation>
    <scope>NUCLEOTIDE SEQUENCE [LARGE SCALE GENOMIC DNA]</scope>
    <source>
        <strain evidence="11">TF1</strain>
    </source>
</reference>
<dbReference type="PATRIC" id="fig|1653476.3.peg.1128"/>
<dbReference type="InterPro" id="IPR001940">
    <property type="entry name" value="Peptidase_S1C"/>
</dbReference>
<dbReference type="KEGG" id="cthi:THC_1080"/>
<dbReference type="RefSeq" id="WP_068514422.1">
    <property type="nucleotide sequence ID" value="NZ_AP014945.1"/>
</dbReference>
<dbReference type="CDD" id="cd10839">
    <property type="entry name" value="cpPDZ1_DegP-like"/>
    <property type="match status" value="1"/>
</dbReference>
<evidence type="ECO:0000256" key="5">
    <source>
        <dbReference type="ARBA" id="ARBA00022801"/>
    </source>
</evidence>
<dbReference type="PROSITE" id="PS50106">
    <property type="entry name" value="PDZ"/>
    <property type="match status" value="1"/>
</dbReference>
<keyword evidence="6" id="KW-0720">Serine protease</keyword>
<dbReference type="InterPro" id="IPR001478">
    <property type="entry name" value="PDZ"/>
</dbReference>
<evidence type="ECO:0000256" key="1">
    <source>
        <dbReference type="ARBA" id="ARBA00010541"/>
    </source>
</evidence>
<keyword evidence="3" id="KW-0732">Signal</keyword>
<dbReference type="InterPro" id="IPR011782">
    <property type="entry name" value="Pept_S1C_Do"/>
</dbReference>
<keyword evidence="2 10" id="KW-0645">Protease</keyword>
<evidence type="ECO:0000256" key="4">
    <source>
        <dbReference type="ARBA" id="ARBA00022737"/>
    </source>
</evidence>
<dbReference type="PANTHER" id="PTHR22939:SF129">
    <property type="entry name" value="SERINE PROTEASE HTRA2, MITOCHONDRIAL"/>
    <property type="match status" value="1"/>
</dbReference>
<evidence type="ECO:0000313" key="11">
    <source>
        <dbReference type="Proteomes" id="UP000068196"/>
    </source>
</evidence>
<dbReference type="GO" id="GO:0004252">
    <property type="term" value="F:serine-type endopeptidase activity"/>
    <property type="evidence" value="ECO:0007669"/>
    <property type="project" value="InterPro"/>
</dbReference>
<dbReference type="Proteomes" id="UP000068196">
    <property type="component" value="Chromosome"/>
</dbReference>
<reference evidence="10 11" key="1">
    <citation type="journal article" date="2016" name="Int. J. Syst. Evol. Microbiol.">
        <title>Caldimicrobium thiodismutans sp. nov., a sulfur-disproportionating bacterium isolated from a hot spring, and emended description of the genus Caldimicrobium.</title>
        <authorList>
            <person name="Kojima H."/>
            <person name="Umezawa K."/>
            <person name="Fukui M."/>
        </authorList>
    </citation>
    <scope>NUCLEOTIDE SEQUENCE [LARGE SCALE GENOMIC DNA]</scope>
    <source>
        <strain evidence="10 11">TF1</strain>
    </source>
</reference>
<feature type="binding site" evidence="8">
    <location>
        <position position="129"/>
    </location>
    <ligand>
        <name>substrate</name>
    </ligand>
</feature>
<sequence length="492" mass="53475">MKRWPTYKTILVMLLIFALGVFARETLRHLNFFKAQGVIAEDGKLLQDENIQLAQKFSQAFSLVAEKSAKAVVYIETERVVSHPQPTFPFDFFGEEFMKRFFSPPRFRERGAGSGFILSSDGYIVTNNHVIEGAQKITVKMLDGRVFKGKVVGADPFSDVALVKVSADHLPTLPLGNSDLIRVGEWVIAIGNPFGLTHTVTVGVISAKGRSGIGITDIEDFIQTDAAINPGNSGGPLLNLKGEVIGMNTAIFSRSGGYMGIGFAIPINIVKSVAEQIKSKGKVERGWLGVVIQDLTPSLAEELGIKAKEGVLVVEVVPDSPAAKAGLKEKDVILRINGKEIKNSAELRSTILLIKPGTTVDLEIIRGSERKTLKVVIEAPKKSALTSKAERDKLQELLEEFGLVVSDLTPDIARRFGIPSKIKGVVVVEVLPDTPADFAGLASGMVIEEANKKRVSNTLDLYEALKESAQKKRLLLGVRTARGKFFVTLSLE</sequence>
<dbReference type="Gene3D" id="2.30.42.10">
    <property type="match status" value="2"/>
</dbReference>
<feature type="domain" description="PDZ" evidence="9">
    <location>
        <begin position="272"/>
        <end position="368"/>
    </location>
</feature>
<dbReference type="Pfam" id="PF13365">
    <property type="entry name" value="Trypsin_2"/>
    <property type="match status" value="1"/>
</dbReference>
<dbReference type="EMBL" id="AP014945">
    <property type="protein sequence ID" value="BAU23459.1"/>
    <property type="molecule type" value="Genomic_DNA"/>
</dbReference>
<keyword evidence="5" id="KW-0378">Hydrolase</keyword>
<feature type="active site" description="Charge relay system" evidence="7">
    <location>
        <position position="159"/>
    </location>
</feature>
<comment type="similarity">
    <text evidence="1">Belongs to the peptidase S1C family.</text>
</comment>
<dbReference type="AlphaFoldDB" id="A0A0U5AHU3"/>
<dbReference type="SUPFAM" id="SSF50156">
    <property type="entry name" value="PDZ domain-like"/>
    <property type="match status" value="2"/>
</dbReference>
<feature type="binding site" evidence="8">
    <location>
        <position position="159"/>
    </location>
    <ligand>
        <name>substrate</name>
    </ligand>
</feature>
<dbReference type="PANTHER" id="PTHR22939">
    <property type="entry name" value="SERINE PROTEASE FAMILY S1C HTRA-RELATED"/>
    <property type="match status" value="1"/>
</dbReference>
<protein>
    <submittedName>
        <fullName evidence="10">Serine protease</fullName>
    </submittedName>
</protein>
<dbReference type="PRINTS" id="PR00834">
    <property type="entry name" value="PROTEASES2C"/>
</dbReference>
<dbReference type="FunFam" id="2.40.10.10:FF:000001">
    <property type="entry name" value="Periplasmic serine protease DegS"/>
    <property type="match status" value="1"/>
</dbReference>
<feature type="binding site" evidence="8">
    <location>
        <begin position="231"/>
        <end position="233"/>
    </location>
    <ligand>
        <name>substrate</name>
    </ligand>
</feature>
<dbReference type="InterPro" id="IPR036034">
    <property type="entry name" value="PDZ_sf"/>
</dbReference>
<accession>A0A0U5AHU3</accession>
<evidence type="ECO:0000259" key="9">
    <source>
        <dbReference type="PROSITE" id="PS50106"/>
    </source>
</evidence>
<feature type="binding site" evidence="8">
    <location>
        <position position="78"/>
    </location>
    <ligand>
        <name>substrate</name>
    </ligand>
</feature>
<keyword evidence="11" id="KW-1185">Reference proteome</keyword>
<feature type="active site" description="Charge relay system" evidence="7">
    <location>
        <position position="129"/>
    </location>
</feature>
<dbReference type="SUPFAM" id="SSF50494">
    <property type="entry name" value="Trypsin-like serine proteases"/>
    <property type="match status" value="1"/>
</dbReference>
<proteinExistence type="inferred from homology"/>
<dbReference type="OrthoDB" id="9758917at2"/>
<dbReference type="STRING" id="1653476.THC_1080"/>
<evidence type="ECO:0000256" key="3">
    <source>
        <dbReference type="ARBA" id="ARBA00022729"/>
    </source>
</evidence>
<feature type="active site" description="Charge relay system" evidence="7">
    <location>
        <position position="233"/>
    </location>
</feature>
<gene>
    <name evidence="10" type="ORF">THC_1080</name>
</gene>
<organism evidence="10 11">
    <name type="scientific">Caldimicrobium thiodismutans</name>
    <dbReference type="NCBI Taxonomy" id="1653476"/>
    <lineage>
        <taxon>Bacteria</taxon>
        <taxon>Pseudomonadati</taxon>
        <taxon>Thermodesulfobacteriota</taxon>
        <taxon>Thermodesulfobacteria</taxon>
        <taxon>Thermodesulfobacteriales</taxon>
        <taxon>Thermodesulfobacteriaceae</taxon>
        <taxon>Caldimicrobium</taxon>
    </lineage>
</organism>
<keyword evidence="4" id="KW-0677">Repeat</keyword>
<name>A0A0U5AHU3_9BACT</name>
<dbReference type="NCBIfam" id="TIGR02037">
    <property type="entry name" value="degP_htrA_DO"/>
    <property type="match status" value="1"/>
</dbReference>
<dbReference type="SMART" id="SM00228">
    <property type="entry name" value="PDZ"/>
    <property type="match status" value="2"/>
</dbReference>
<evidence type="ECO:0000313" key="10">
    <source>
        <dbReference type="EMBL" id="BAU23459.1"/>
    </source>
</evidence>
<dbReference type="InterPro" id="IPR009003">
    <property type="entry name" value="Peptidase_S1_PA"/>
</dbReference>
<dbReference type="Pfam" id="PF13180">
    <property type="entry name" value="PDZ_2"/>
    <property type="match status" value="1"/>
</dbReference>
<evidence type="ECO:0000256" key="7">
    <source>
        <dbReference type="PIRSR" id="PIRSR611782-1"/>
    </source>
</evidence>
<dbReference type="GO" id="GO:0006508">
    <property type="term" value="P:proteolysis"/>
    <property type="evidence" value="ECO:0007669"/>
    <property type="project" value="UniProtKB-KW"/>
</dbReference>